<dbReference type="Proteomes" id="UP000518752">
    <property type="component" value="Unassembled WGS sequence"/>
</dbReference>
<dbReference type="AlphaFoldDB" id="A0A8H5M7V8"/>
<gene>
    <name evidence="2" type="ORF">D9757_006454</name>
</gene>
<name>A0A8H5M7V8_9AGAR</name>
<feature type="region of interest" description="Disordered" evidence="1">
    <location>
        <begin position="433"/>
        <end position="453"/>
    </location>
</feature>
<evidence type="ECO:0000313" key="3">
    <source>
        <dbReference type="Proteomes" id="UP000518752"/>
    </source>
</evidence>
<feature type="compositionally biased region" description="Basic and acidic residues" evidence="1">
    <location>
        <begin position="434"/>
        <end position="443"/>
    </location>
</feature>
<evidence type="ECO:0000313" key="2">
    <source>
        <dbReference type="EMBL" id="KAF5384485.1"/>
    </source>
</evidence>
<sequence>MVTSSSAFDINPVRSYSSTMSTPSTAHSSRVSLQPSDPNCRPDCTTGSANILSPTTTMKCMGRTRRRESARSTARDEERRKSLDGFSWNPRNWTLPSSSIARVDTKPGQSSNYAASFAAHAPQPFSPEPGPSTYRPRNYPLQSIPSDVGNHPRSFLSTSDDGDDTGKIQVVKKDYRSGAKQQKNVASVTIKDVTLSKIHAIDPASFRSLVEFDYSCLDNLDDELILRPRSAFEEVCWSTAVQNTRRSNRVSNGAARPSSSSSSRAATPVPVDHHIHEMSSHAAKRVSLPHRLPTPPLSYYTPSVKSVRGSPKVDVFAVGDNDTVSDLVTETEGDRSTLLSSEPAALMMVTGRKRLTVIGGVHSDSEVMNYKRKPSVESAEEVFVPSGPVTSRHGTLEKLHANISRPRNIEYYQVGLDKQDDLEADADVRSFISFDEKENRGDANDYDDDDDDNETPIFTPMQSTIHTPLDSPIHTPLASPILAPLASPINKHIPVTSPIPQSLFHSPRHPQSLPALRNYAYSHGDQILYSNLQHAFANPHESVGYYPIPPSSAVAAAKTKDTIEKPGRTPKRLSSVKRNNGYVGNLGASVAKFCQAAFPLSGRADKAVAG</sequence>
<feature type="compositionally biased region" description="Acidic residues" evidence="1">
    <location>
        <begin position="444"/>
        <end position="453"/>
    </location>
</feature>
<reference evidence="2 3" key="1">
    <citation type="journal article" date="2020" name="ISME J.">
        <title>Uncovering the hidden diversity of litter-decomposition mechanisms in mushroom-forming fungi.</title>
        <authorList>
            <person name="Floudas D."/>
            <person name="Bentzer J."/>
            <person name="Ahren D."/>
            <person name="Johansson T."/>
            <person name="Persson P."/>
            <person name="Tunlid A."/>
        </authorList>
    </citation>
    <scope>NUCLEOTIDE SEQUENCE [LARGE SCALE GENOMIC DNA]</scope>
    <source>
        <strain evidence="2 3">CBS 406.79</strain>
    </source>
</reference>
<proteinExistence type="predicted"/>
<dbReference type="EMBL" id="JAACJN010000043">
    <property type="protein sequence ID" value="KAF5384485.1"/>
    <property type="molecule type" value="Genomic_DNA"/>
</dbReference>
<organism evidence="2 3">
    <name type="scientific">Collybiopsis confluens</name>
    <dbReference type="NCBI Taxonomy" id="2823264"/>
    <lineage>
        <taxon>Eukaryota</taxon>
        <taxon>Fungi</taxon>
        <taxon>Dikarya</taxon>
        <taxon>Basidiomycota</taxon>
        <taxon>Agaricomycotina</taxon>
        <taxon>Agaricomycetes</taxon>
        <taxon>Agaricomycetidae</taxon>
        <taxon>Agaricales</taxon>
        <taxon>Marasmiineae</taxon>
        <taxon>Omphalotaceae</taxon>
        <taxon>Collybiopsis</taxon>
    </lineage>
</organism>
<comment type="caution">
    <text evidence="2">The sequence shown here is derived from an EMBL/GenBank/DDBJ whole genome shotgun (WGS) entry which is preliminary data.</text>
</comment>
<feature type="compositionally biased region" description="Low complexity" evidence="1">
    <location>
        <begin position="254"/>
        <end position="266"/>
    </location>
</feature>
<accession>A0A8H5M7V8</accession>
<keyword evidence="3" id="KW-1185">Reference proteome</keyword>
<dbReference type="OrthoDB" id="2793621at2759"/>
<feature type="compositionally biased region" description="Polar residues" evidence="1">
    <location>
        <begin position="45"/>
        <end position="58"/>
    </location>
</feature>
<evidence type="ECO:0000256" key="1">
    <source>
        <dbReference type="SAM" id="MobiDB-lite"/>
    </source>
</evidence>
<protein>
    <submittedName>
        <fullName evidence="2">Uncharacterized protein</fullName>
    </submittedName>
</protein>
<feature type="region of interest" description="Disordered" evidence="1">
    <location>
        <begin position="13"/>
        <end position="87"/>
    </location>
</feature>
<feature type="region of interest" description="Disordered" evidence="1">
    <location>
        <begin position="246"/>
        <end position="268"/>
    </location>
</feature>
<feature type="compositionally biased region" description="Basic and acidic residues" evidence="1">
    <location>
        <begin position="67"/>
        <end position="83"/>
    </location>
</feature>
<feature type="compositionally biased region" description="Polar residues" evidence="1">
    <location>
        <begin position="13"/>
        <end position="37"/>
    </location>
</feature>